<organism evidence="3 4">
    <name type="scientific">Hibiscus sabdariffa</name>
    <name type="common">roselle</name>
    <dbReference type="NCBI Taxonomy" id="183260"/>
    <lineage>
        <taxon>Eukaryota</taxon>
        <taxon>Viridiplantae</taxon>
        <taxon>Streptophyta</taxon>
        <taxon>Embryophyta</taxon>
        <taxon>Tracheophyta</taxon>
        <taxon>Spermatophyta</taxon>
        <taxon>Magnoliopsida</taxon>
        <taxon>eudicotyledons</taxon>
        <taxon>Gunneridae</taxon>
        <taxon>Pentapetalae</taxon>
        <taxon>rosids</taxon>
        <taxon>malvids</taxon>
        <taxon>Malvales</taxon>
        <taxon>Malvaceae</taxon>
        <taxon>Malvoideae</taxon>
        <taxon>Hibiscus</taxon>
    </lineage>
</organism>
<keyword evidence="2" id="KW-1133">Transmembrane helix</keyword>
<keyword evidence="4" id="KW-1185">Reference proteome</keyword>
<sequence length="223" mass="26064">MDAFDVKLENRNVILKQHQLCKMANLLRFVEVCILLVLISRFTTHLPVAVRNSGEYFHGLSVVLVSPRFVFVVGNAIIITLFVKARQFMTPKNDLYEEFVEKSEKIHTTRRYKTERKRASRAEEKKIVSFDVNISTERKKFRRTKSENLNLTKSGKQYCNQLRRLGSEKIAECTDPKRESAKNPCPEDGMSNEQFRDTVEAFIARQKKLLREEEYSVILKDLE</sequence>
<gene>
    <name evidence="3" type="ORF">V6N12_060710</name>
</gene>
<evidence type="ECO:0000313" key="4">
    <source>
        <dbReference type="Proteomes" id="UP001472677"/>
    </source>
</evidence>
<dbReference type="PANTHER" id="PTHR33640:SF8">
    <property type="entry name" value="TRANSMEMBRANE PROTEIN"/>
    <property type="match status" value="1"/>
</dbReference>
<comment type="caution">
    <text evidence="3">The sequence shown here is derived from an EMBL/GenBank/DDBJ whole genome shotgun (WGS) entry which is preliminary data.</text>
</comment>
<reference evidence="3 4" key="1">
    <citation type="journal article" date="2024" name="G3 (Bethesda)">
        <title>Genome assembly of Hibiscus sabdariffa L. provides insights into metabolisms of medicinal natural products.</title>
        <authorList>
            <person name="Kim T."/>
        </authorList>
    </citation>
    <scope>NUCLEOTIDE SEQUENCE [LARGE SCALE GENOMIC DNA]</scope>
    <source>
        <strain evidence="3">TK-2024</strain>
        <tissue evidence="3">Old leaves</tissue>
    </source>
</reference>
<feature type="transmembrane region" description="Helical" evidence="2">
    <location>
        <begin position="26"/>
        <end position="44"/>
    </location>
</feature>
<keyword evidence="2" id="KW-0812">Transmembrane</keyword>
<evidence type="ECO:0000313" key="3">
    <source>
        <dbReference type="EMBL" id="KAK8529947.1"/>
    </source>
</evidence>
<proteinExistence type="predicted"/>
<dbReference type="EMBL" id="JBBPBM010000036">
    <property type="protein sequence ID" value="KAK8529947.1"/>
    <property type="molecule type" value="Genomic_DNA"/>
</dbReference>
<feature type="region of interest" description="Disordered" evidence="1">
    <location>
        <begin position="174"/>
        <end position="193"/>
    </location>
</feature>
<protein>
    <recommendedName>
        <fullName evidence="5">DUF4408 domain-containing protein</fullName>
    </recommendedName>
</protein>
<dbReference type="Proteomes" id="UP001472677">
    <property type="component" value="Unassembled WGS sequence"/>
</dbReference>
<evidence type="ECO:0000256" key="2">
    <source>
        <dbReference type="SAM" id="Phobius"/>
    </source>
</evidence>
<accession>A0ABR2D5M7</accession>
<evidence type="ECO:0008006" key="5">
    <source>
        <dbReference type="Google" id="ProtNLM"/>
    </source>
</evidence>
<feature type="transmembrane region" description="Helical" evidence="2">
    <location>
        <begin position="56"/>
        <end position="83"/>
    </location>
</feature>
<dbReference type="PANTHER" id="PTHR33640">
    <property type="entry name" value="TRANSMEMBRANE PROTEIN"/>
    <property type="match status" value="1"/>
</dbReference>
<evidence type="ECO:0000256" key="1">
    <source>
        <dbReference type="SAM" id="MobiDB-lite"/>
    </source>
</evidence>
<keyword evidence="2" id="KW-0472">Membrane</keyword>
<name>A0ABR2D5M7_9ROSI</name>